<dbReference type="RefSeq" id="WP_191616423.1">
    <property type="nucleotide sequence ID" value="NZ_JACYFG010000007.1"/>
</dbReference>
<gene>
    <name evidence="2" type="ORF">IEN85_07275</name>
</gene>
<protein>
    <submittedName>
        <fullName evidence="2">M48 family metallopeptidase</fullName>
    </submittedName>
</protein>
<dbReference type="PANTHER" id="PTHR30399">
    <property type="entry name" value="UNCHARACTERIZED PROTEIN YGJP"/>
    <property type="match status" value="1"/>
</dbReference>
<evidence type="ECO:0000313" key="3">
    <source>
        <dbReference type="Proteomes" id="UP000622317"/>
    </source>
</evidence>
<dbReference type="PANTHER" id="PTHR30399:SF1">
    <property type="entry name" value="UTP PYROPHOSPHATASE"/>
    <property type="match status" value="1"/>
</dbReference>
<dbReference type="CDD" id="cd07344">
    <property type="entry name" value="M48_yhfN_like"/>
    <property type="match status" value="1"/>
</dbReference>
<dbReference type="AlphaFoldDB" id="A0A927F7B3"/>
<accession>A0A927F7B3</accession>
<dbReference type="InterPro" id="IPR053136">
    <property type="entry name" value="UTP_pyrophosphatase-like"/>
</dbReference>
<dbReference type="InterPro" id="IPR002725">
    <property type="entry name" value="YgjP-like_metallopeptidase"/>
</dbReference>
<dbReference type="EMBL" id="JACYFG010000007">
    <property type="protein sequence ID" value="MBD5779290.1"/>
    <property type="molecule type" value="Genomic_DNA"/>
</dbReference>
<dbReference type="Gene3D" id="3.30.2010.10">
    <property type="entry name" value="Metalloproteases ('zincins'), catalytic domain"/>
    <property type="match status" value="1"/>
</dbReference>
<reference evidence="2" key="1">
    <citation type="submission" date="2020-09" db="EMBL/GenBank/DDBJ databases">
        <title>Pelagicoccus enzymogenes sp. nov. with an EPS production, isolated from marine sediment.</title>
        <authorList>
            <person name="Feng X."/>
        </authorList>
    </citation>
    <scope>NUCLEOTIDE SEQUENCE</scope>
    <source>
        <strain evidence="2">NFK12</strain>
    </source>
</reference>
<name>A0A927F7B3_9BACT</name>
<dbReference type="Pfam" id="PF01863">
    <property type="entry name" value="YgjP-like"/>
    <property type="match status" value="1"/>
</dbReference>
<keyword evidence="3" id="KW-1185">Reference proteome</keyword>
<feature type="domain" description="YgjP-like metallopeptidase" evidence="1">
    <location>
        <begin position="36"/>
        <end position="240"/>
    </location>
</feature>
<evidence type="ECO:0000313" key="2">
    <source>
        <dbReference type="EMBL" id="MBD5779290.1"/>
    </source>
</evidence>
<comment type="caution">
    <text evidence="2">The sequence shown here is derived from an EMBL/GenBank/DDBJ whole genome shotgun (WGS) entry which is preliminary data.</text>
</comment>
<dbReference type="Proteomes" id="UP000622317">
    <property type="component" value="Unassembled WGS sequence"/>
</dbReference>
<organism evidence="2 3">
    <name type="scientific">Pelagicoccus enzymogenes</name>
    <dbReference type="NCBI Taxonomy" id="2773457"/>
    <lineage>
        <taxon>Bacteria</taxon>
        <taxon>Pseudomonadati</taxon>
        <taxon>Verrucomicrobiota</taxon>
        <taxon>Opitutia</taxon>
        <taxon>Puniceicoccales</taxon>
        <taxon>Pelagicoccaceae</taxon>
        <taxon>Pelagicoccus</taxon>
    </lineage>
</organism>
<evidence type="ECO:0000259" key="1">
    <source>
        <dbReference type="Pfam" id="PF01863"/>
    </source>
</evidence>
<sequence length="246" mass="28726">MSLFAAAKFPLEATIPLKRKDVVFRNHPLAKSYLAKVDKEGNIVLTVPRTGTERDALAFANKNREWLEDQRLLALKLLQEATLKPGLRVGDLIWFRGKQVALRLEKDFGRPVLCFAKERIYIADESMDLARPLKAHLHELAKQEFPRVVFRYAEKLREVIKKRVKKVVVRDQKTRWGSCSTSGTISLNWRLILASEATRDYVIVHELMHMRRFDHSPRFWALVEAACPSYRRHEAWLKAHQEELSW</sequence>
<proteinExistence type="predicted"/>